<dbReference type="SMART" id="SM00450">
    <property type="entry name" value="RHOD"/>
    <property type="match status" value="2"/>
</dbReference>
<name>A0A6P1T291_9RHOB</name>
<feature type="domain" description="Rhodanese" evidence="3">
    <location>
        <begin position="121"/>
        <end position="232"/>
    </location>
</feature>
<sequence length="385" mass="41780">MRRFFPAFFLSMFAAPLAAQVCPPEHIVASGDTLSTIAERYLGDPLEYRAIHEINTAVIGPDAGRIEIGMVLVLPCAEPVLATAFIADGRRALPPLQEERRVSTVENWSVLMEPEIVAEWQDKGVQIVDIRSPKAQAGGVIPGSLSLPYSLWRGDKKNPGKPPSAQELSLVIGQSGLRLDEPIIIVNAKREAFDTGRAAYIYWLLKSLGATDLALVKGGFDGWKEANLDVVAETATLPPYKADLFMDQTWYATGNEVNAIASGTVKGTLLDARPAKFFRKLSDLGLPTSTTLPDAQNSPATALHVKIGTDTTQQQDGIKVLMDLKESRVNWDSETVVSFCNTGELGALNWFYASELSGIDNVKLYPESTKGWVASGHQLVPPSDS</sequence>
<keyword evidence="6" id="KW-1185">Reference proteome</keyword>
<dbReference type="PANTHER" id="PTHR43855:SF1">
    <property type="entry name" value="THIOSULFATE SULFURTRANSFERASE"/>
    <property type="match status" value="1"/>
</dbReference>
<dbReference type="CDD" id="cd00118">
    <property type="entry name" value="LysM"/>
    <property type="match status" value="1"/>
</dbReference>
<dbReference type="SMART" id="SM00257">
    <property type="entry name" value="LysM"/>
    <property type="match status" value="1"/>
</dbReference>
<feature type="signal peptide" evidence="2">
    <location>
        <begin position="1"/>
        <end position="19"/>
    </location>
</feature>
<keyword evidence="1" id="KW-0677">Repeat</keyword>
<evidence type="ECO:0000259" key="4">
    <source>
        <dbReference type="PROSITE" id="PS51782"/>
    </source>
</evidence>
<dbReference type="RefSeq" id="WP_161862332.1">
    <property type="nucleotide sequence ID" value="NZ_CP046620.1"/>
</dbReference>
<accession>A0A6P1T291</accession>
<dbReference type="Proteomes" id="UP000464495">
    <property type="component" value="Chromosome"/>
</dbReference>
<dbReference type="InterPro" id="IPR001763">
    <property type="entry name" value="Rhodanese-like_dom"/>
</dbReference>
<reference evidence="5 6" key="1">
    <citation type="submission" date="2019-12" db="EMBL/GenBank/DDBJ databases">
        <title>Complete genome sequence of Algicella marina strain 9Alg 56(T) isolated from the red alga Tichocarpus crinitus.</title>
        <authorList>
            <person name="Kim S.-G."/>
            <person name="Nedashkovskaya O.I."/>
        </authorList>
    </citation>
    <scope>NUCLEOTIDE SEQUENCE [LARGE SCALE GENOMIC DNA]</scope>
    <source>
        <strain evidence="5 6">9Alg 56</strain>
    </source>
</reference>
<dbReference type="EMBL" id="CP046620">
    <property type="protein sequence ID" value="QHQ35773.1"/>
    <property type="molecule type" value="Genomic_DNA"/>
</dbReference>
<dbReference type="Gene3D" id="3.10.350.10">
    <property type="entry name" value="LysM domain"/>
    <property type="match status" value="1"/>
</dbReference>
<feature type="domain" description="LysM" evidence="4">
    <location>
        <begin position="24"/>
        <end position="74"/>
    </location>
</feature>
<evidence type="ECO:0000259" key="3">
    <source>
        <dbReference type="PROSITE" id="PS50206"/>
    </source>
</evidence>
<proteinExistence type="predicted"/>
<gene>
    <name evidence="5" type="ORF">GO499_11605</name>
</gene>
<dbReference type="KEGG" id="amaq:GO499_11605"/>
<dbReference type="Gene3D" id="3.40.250.10">
    <property type="entry name" value="Rhodanese-like domain"/>
    <property type="match status" value="2"/>
</dbReference>
<feature type="chain" id="PRO_5026951874" evidence="2">
    <location>
        <begin position="20"/>
        <end position="385"/>
    </location>
</feature>
<evidence type="ECO:0000256" key="2">
    <source>
        <dbReference type="SAM" id="SignalP"/>
    </source>
</evidence>
<feature type="domain" description="Rhodanese" evidence="3">
    <location>
        <begin position="334"/>
        <end position="381"/>
    </location>
</feature>
<protein>
    <submittedName>
        <fullName evidence="5">LysM peptidoglycan-binding domain-containing protein</fullName>
    </submittedName>
</protein>
<dbReference type="InterPro" id="IPR036873">
    <property type="entry name" value="Rhodanese-like_dom_sf"/>
</dbReference>
<dbReference type="PANTHER" id="PTHR43855">
    <property type="entry name" value="THIOSULFATE SULFURTRANSFERASE"/>
    <property type="match status" value="1"/>
</dbReference>
<keyword evidence="2" id="KW-0732">Signal</keyword>
<dbReference type="PROSITE" id="PS51782">
    <property type="entry name" value="LYSM"/>
    <property type="match status" value="1"/>
</dbReference>
<dbReference type="InterPro" id="IPR051126">
    <property type="entry name" value="Thiosulfate_sulfurtransferase"/>
</dbReference>
<evidence type="ECO:0000313" key="6">
    <source>
        <dbReference type="Proteomes" id="UP000464495"/>
    </source>
</evidence>
<dbReference type="InterPro" id="IPR036779">
    <property type="entry name" value="LysM_dom_sf"/>
</dbReference>
<dbReference type="PROSITE" id="PS50206">
    <property type="entry name" value="RHODANESE_3"/>
    <property type="match status" value="2"/>
</dbReference>
<evidence type="ECO:0000256" key="1">
    <source>
        <dbReference type="ARBA" id="ARBA00022737"/>
    </source>
</evidence>
<dbReference type="InterPro" id="IPR018392">
    <property type="entry name" value="LysM"/>
</dbReference>
<organism evidence="5 6">
    <name type="scientific">Algicella marina</name>
    <dbReference type="NCBI Taxonomy" id="2683284"/>
    <lineage>
        <taxon>Bacteria</taxon>
        <taxon>Pseudomonadati</taxon>
        <taxon>Pseudomonadota</taxon>
        <taxon>Alphaproteobacteria</taxon>
        <taxon>Rhodobacterales</taxon>
        <taxon>Paracoccaceae</taxon>
        <taxon>Algicella</taxon>
    </lineage>
</organism>
<dbReference type="SUPFAM" id="SSF52821">
    <property type="entry name" value="Rhodanese/Cell cycle control phosphatase"/>
    <property type="match status" value="2"/>
</dbReference>
<dbReference type="Pfam" id="PF00581">
    <property type="entry name" value="Rhodanese"/>
    <property type="match status" value="1"/>
</dbReference>
<evidence type="ECO:0000313" key="5">
    <source>
        <dbReference type="EMBL" id="QHQ35773.1"/>
    </source>
</evidence>
<dbReference type="AlphaFoldDB" id="A0A6P1T291"/>
<dbReference type="Pfam" id="PF01476">
    <property type="entry name" value="LysM"/>
    <property type="match status" value="1"/>
</dbReference>